<keyword evidence="5" id="KW-0520">NAD</keyword>
<evidence type="ECO:0000313" key="11">
    <source>
        <dbReference type="Proteomes" id="UP001177023"/>
    </source>
</evidence>
<evidence type="ECO:0000256" key="4">
    <source>
        <dbReference type="ARBA" id="ARBA00022857"/>
    </source>
</evidence>
<proteinExistence type="inferred from homology"/>
<accession>A0AA36CVQ9</accession>
<dbReference type="PANTHER" id="PTHR12592:SF0">
    <property type="entry name" value="ATP-DEPENDENT (S)-NAD(P)H-HYDRATE DEHYDRATASE"/>
    <property type="match status" value="1"/>
</dbReference>
<dbReference type="Proteomes" id="UP001177023">
    <property type="component" value="Unassembled WGS sequence"/>
</dbReference>
<evidence type="ECO:0000259" key="9">
    <source>
        <dbReference type="PROSITE" id="PS51383"/>
    </source>
</evidence>
<organism evidence="10 11">
    <name type="scientific">Mesorhabditis spiculigera</name>
    <dbReference type="NCBI Taxonomy" id="96644"/>
    <lineage>
        <taxon>Eukaryota</taxon>
        <taxon>Metazoa</taxon>
        <taxon>Ecdysozoa</taxon>
        <taxon>Nematoda</taxon>
        <taxon>Chromadorea</taxon>
        <taxon>Rhabditida</taxon>
        <taxon>Rhabditina</taxon>
        <taxon>Rhabditomorpha</taxon>
        <taxon>Rhabditoidea</taxon>
        <taxon>Rhabditidae</taxon>
        <taxon>Mesorhabditinae</taxon>
        <taxon>Mesorhabditis</taxon>
    </lineage>
</organism>
<dbReference type="InterPro" id="IPR000631">
    <property type="entry name" value="CARKD"/>
</dbReference>
<dbReference type="Gene3D" id="3.40.1190.20">
    <property type="match status" value="1"/>
</dbReference>
<dbReference type="EMBL" id="CATQJA010002637">
    <property type="protein sequence ID" value="CAJ0575245.1"/>
    <property type="molecule type" value="Genomic_DNA"/>
</dbReference>
<dbReference type="GO" id="GO:0005524">
    <property type="term" value="F:ATP binding"/>
    <property type="evidence" value="ECO:0007669"/>
    <property type="project" value="UniProtKB-KW"/>
</dbReference>
<keyword evidence="3" id="KW-0067">ATP-binding</keyword>
<dbReference type="SUPFAM" id="SSF53613">
    <property type="entry name" value="Ribokinase-like"/>
    <property type="match status" value="1"/>
</dbReference>
<sequence length="276" mass="30207">MESLIELLPKLTSTLRKGSCGKIAVIGGSFEYTGAPYFAAITALKLATIKSYSPSLIVYPGWKAEDVLSKIERAECIVMGSGMGRSEEAGTLAKAVFSYIAEHQMPAVYDGDAIFWACQSDFKFPKSKYVVFTPNRAEFDRMTKRFLGFETLNEENETALHDAVKKLVEQIGASILLKGHADYYMTVAKESGLCDFESGLRRCGGQGDMLAGALGVTLNWAMKSSKSEKSIAAACRASSYVVRTISKRAYEKIGRSADTPDMIQELPGLLRDVEKQ</sequence>
<protein>
    <recommendedName>
        <fullName evidence="1">ATP-dependent NAD(P)H-hydrate dehydratase</fullName>
        <ecNumber evidence="1">4.2.1.93</ecNumber>
    </recommendedName>
    <alternativeName>
        <fullName evidence="7">NAD(P)HX dehydratase</fullName>
    </alternativeName>
</protein>
<feature type="domain" description="YjeF C-terminal" evidence="9">
    <location>
        <begin position="1"/>
        <end position="273"/>
    </location>
</feature>
<keyword evidence="2" id="KW-0547">Nucleotide-binding</keyword>
<evidence type="ECO:0000256" key="8">
    <source>
        <dbReference type="ARBA" id="ARBA00047472"/>
    </source>
</evidence>
<dbReference type="GO" id="GO:0047453">
    <property type="term" value="F:ATP-dependent NAD(P)H-hydrate dehydratase activity"/>
    <property type="evidence" value="ECO:0007669"/>
    <property type="project" value="UniProtKB-EC"/>
</dbReference>
<reference evidence="10" key="1">
    <citation type="submission" date="2023-06" db="EMBL/GenBank/DDBJ databases">
        <authorList>
            <person name="Delattre M."/>
        </authorList>
    </citation>
    <scope>NUCLEOTIDE SEQUENCE</scope>
    <source>
        <strain evidence="10">AF72</strain>
    </source>
</reference>
<dbReference type="PROSITE" id="PS51383">
    <property type="entry name" value="YJEF_C_3"/>
    <property type="match status" value="1"/>
</dbReference>
<dbReference type="HAMAP" id="MF_01965">
    <property type="entry name" value="NADHX_dehydratase"/>
    <property type="match status" value="1"/>
</dbReference>
<evidence type="ECO:0000256" key="1">
    <source>
        <dbReference type="ARBA" id="ARBA00013249"/>
    </source>
</evidence>
<evidence type="ECO:0000256" key="2">
    <source>
        <dbReference type="ARBA" id="ARBA00022741"/>
    </source>
</evidence>
<evidence type="ECO:0000256" key="5">
    <source>
        <dbReference type="ARBA" id="ARBA00023027"/>
    </source>
</evidence>
<dbReference type="AlphaFoldDB" id="A0AA36CVQ9"/>
<dbReference type="Pfam" id="PF01256">
    <property type="entry name" value="Carb_kinase"/>
    <property type="match status" value="1"/>
</dbReference>
<keyword evidence="11" id="KW-1185">Reference proteome</keyword>
<evidence type="ECO:0000256" key="3">
    <source>
        <dbReference type="ARBA" id="ARBA00022840"/>
    </source>
</evidence>
<keyword evidence="4" id="KW-0521">NADP</keyword>
<evidence type="ECO:0000256" key="6">
    <source>
        <dbReference type="ARBA" id="ARBA00023239"/>
    </source>
</evidence>
<dbReference type="InterPro" id="IPR029056">
    <property type="entry name" value="Ribokinase-like"/>
</dbReference>
<keyword evidence="6" id="KW-0456">Lyase</keyword>
<dbReference type="CDD" id="cd01171">
    <property type="entry name" value="YXKO-related"/>
    <property type="match status" value="1"/>
</dbReference>
<dbReference type="GO" id="GO:0110051">
    <property type="term" value="P:metabolite repair"/>
    <property type="evidence" value="ECO:0007669"/>
    <property type="project" value="TreeGrafter"/>
</dbReference>
<evidence type="ECO:0000313" key="10">
    <source>
        <dbReference type="EMBL" id="CAJ0575245.1"/>
    </source>
</evidence>
<name>A0AA36CVQ9_9BILA</name>
<dbReference type="PANTHER" id="PTHR12592">
    <property type="entry name" value="ATP-DEPENDENT (S)-NAD(P)H-HYDRATE DEHYDRATASE FAMILY MEMBER"/>
    <property type="match status" value="1"/>
</dbReference>
<feature type="non-terminal residue" evidence="10">
    <location>
        <position position="276"/>
    </location>
</feature>
<dbReference type="EC" id="4.2.1.93" evidence="1"/>
<evidence type="ECO:0000256" key="7">
    <source>
        <dbReference type="ARBA" id="ARBA00029804"/>
    </source>
</evidence>
<comment type="caution">
    <text evidence="10">The sequence shown here is derived from an EMBL/GenBank/DDBJ whole genome shotgun (WGS) entry which is preliminary data.</text>
</comment>
<comment type="catalytic activity">
    <reaction evidence="8">
        <text>(6S)-NADPHX + ATP = ADP + phosphate + NADPH + H(+)</text>
        <dbReference type="Rhea" id="RHEA:32231"/>
        <dbReference type="ChEBI" id="CHEBI:15378"/>
        <dbReference type="ChEBI" id="CHEBI:30616"/>
        <dbReference type="ChEBI" id="CHEBI:43474"/>
        <dbReference type="ChEBI" id="CHEBI:57783"/>
        <dbReference type="ChEBI" id="CHEBI:64076"/>
        <dbReference type="ChEBI" id="CHEBI:456216"/>
        <dbReference type="EC" id="4.2.1.93"/>
    </reaction>
</comment>
<gene>
    <name evidence="10" type="ORF">MSPICULIGERA_LOCUS13559</name>
</gene>